<evidence type="ECO:0000313" key="1">
    <source>
        <dbReference type="EMBL" id="KAL3880975.1"/>
    </source>
</evidence>
<accession>A0ABD3X7U0</accession>
<evidence type="ECO:0000313" key="2">
    <source>
        <dbReference type="Proteomes" id="UP001634394"/>
    </source>
</evidence>
<protein>
    <submittedName>
        <fullName evidence="1">Uncharacterized protein</fullName>
    </submittedName>
</protein>
<gene>
    <name evidence="1" type="ORF">ACJMK2_033176</name>
</gene>
<feature type="non-terminal residue" evidence="1">
    <location>
        <position position="1"/>
    </location>
</feature>
<dbReference type="InterPro" id="IPR036179">
    <property type="entry name" value="Ig-like_dom_sf"/>
</dbReference>
<organism evidence="1 2">
    <name type="scientific">Sinanodonta woodiana</name>
    <name type="common">Chinese pond mussel</name>
    <name type="synonym">Anodonta woodiana</name>
    <dbReference type="NCBI Taxonomy" id="1069815"/>
    <lineage>
        <taxon>Eukaryota</taxon>
        <taxon>Metazoa</taxon>
        <taxon>Spiralia</taxon>
        <taxon>Lophotrochozoa</taxon>
        <taxon>Mollusca</taxon>
        <taxon>Bivalvia</taxon>
        <taxon>Autobranchia</taxon>
        <taxon>Heteroconchia</taxon>
        <taxon>Palaeoheterodonta</taxon>
        <taxon>Unionida</taxon>
        <taxon>Unionoidea</taxon>
        <taxon>Unionidae</taxon>
        <taxon>Unioninae</taxon>
        <taxon>Sinanodonta</taxon>
    </lineage>
</organism>
<keyword evidence="2" id="KW-1185">Reference proteome</keyword>
<reference evidence="1 2" key="1">
    <citation type="submission" date="2024-11" db="EMBL/GenBank/DDBJ databases">
        <title>Chromosome-level genome assembly of the freshwater bivalve Anodonta woodiana.</title>
        <authorList>
            <person name="Chen X."/>
        </authorList>
    </citation>
    <scope>NUCLEOTIDE SEQUENCE [LARGE SCALE GENOMIC DNA]</scope>
    <source>
        <strain evidence="1">MN2024</strain>
        <tissue evidence="1">Gills</tissue>
    </source>
</reference>
<dbReference type="EMBL" id="JBJQND010000004">
    <property type="protein sequence ID" value="KAL3880975.1"/>
    <property type="molecule type" value="Genomic_DNA"/>
</dbReference>
<proteinExistence type="predicted"/>
<name>A0ABD3X7U0_SINWO</name>
<dbReference type="Proteomes" id="UP001634394">
    <property type="component" value="Unassembled WGS sequence"/>
</dbReference>
<dbReference type="SUPFAM" id="SSF48726">
    <property type="entry name" value="Immunoglobulin"/>
    <property type="match status" value="1"/>
</dbReference>
<sequence>LMIERKTYVTDALFQNYFVIKKWPCSGTWLFVTVTKGNKTLVSEFCDDVSSKEPENRLFIEYNNMTKEVSLLLNNVTRGDEGLYQIYTSIYETAAERSELMDNKWNVQLHVLDTSEIKQGYAGENILVTEFVHESIFFPRIFHNDQLIAVVRDSVICSKDAEYNITRIEINNLSENDSGLYTVITESSLKQRCFLNIT</sequence>
<feature type="non-terminal residue" evidence="1">
    <location>
        <position position="198"/>
    </location>
</feature>
<dbReference type="AlphaFoldDB" id="A0ABD3X7U0"/>
<comment type="caution">
    <text evidence="1">The sequence shown here is derived from an EMBL/GenBank/DDBJ whole genome shotgun (WGS) entry which is preliminary data.</text>
</comment>